<comment type="caution">
    <text evidence="1">The sequence shown here is derived from an EMBL/GenBank/DDBJ whole genome shotgun (WGS) entry which is preliminary data.</text>
</comment>
<dbReference type="AlphaFoldDB" id="A0A853DMA1"/>
<name>A0A853DMA1_9MICO</name>
<organism evidence="1 2">
    <name type="scientific">Leifsonia naganoensis</name>
    <dbReference type="NCBI Taxonomy" id="150025"/>
    <lineage>
        <taxon>Bacteria</taxon>
        <taxon>Bacillati</taxon>
        <taxon>Actinomycetota</taxon>
        <taxon>Actinomycetes</taxon>
        <taxon>Micrococcales</taxon>
        <taxon>Microbacteriaceae</taxon>
        <taxon>Leifsonia</taxon>
    </lineage>
</organism>
<sequence>MIASAGGSPACTQTKFEQEGHLMKHEEAKAEVEKLYEQTLAIVGDGWDAPSSASWGACGKWSLGKDRDSWSRFTQRFGQLEEPPEEIAARVAELWNGLGYAVRVVADDTLTPPRKVVSYPGYLAGTTSDGFGALFTVGDGYADFSAGSRCVPSDPDLEGQVPS</sequence>
<reference evidence="1 2" key="1">
    <citation type="submission" date="2020-07" db="EMBL/GenBank/DDBJ databases">
        <title>Sequencing the genomes of 1000 actinobacteria strains.</title>
        <authorList>
            <person name="Klenk H.-P."/>
        </authorList>
    </citation>
    <scope>NUCLEOTIDE SEQUENCE [LARGE SCALE GENOMIC DNA]</scope>
    <source>
        <strain evidence="1 2">DSM 15166</strain>
    </source>
</reference>
<dbReference type="EMBL" id="JACCHJ010000001">
    <property type="protein sequence ID" value="NYK09588.1"/>
    <property type="molecule type" value="Genomic_DNA"/>
</dbReference>
<dbReference type="RefSeq" id="WP_179700527.1">
    <property type="nucleotide sequence ID" value="NZ_JACCHJ010000001.1"/>
</dbReference>
<accession>A0A853DMA1</accession>
<evidence type="ECO:0000313" key="1">
    <source>
        <dbReference type="EMBL" id="NYK09588.1"/>
    </source>
</evidence>
<protein>
    <submittedName>
        <fullName evidence="1">Uncharacterized protein</fullName>
    </submittedName>
</protein>
<evidence type="ECO:0000313" key="2">
    <source>
        <dbReference type="Proteomes" id="UP000521075"/>
    </source>
</evidence>
<gene>
    <name evidence="1" type="ORF">HNR14_001469</name>
</gene>
<proteinExistence type="predicted"/>
<dbReference type="Proteomes" id="UP000521075">
    <property type="component" value="Unassembled WGS sequence"/>
</dbReference>
<keyword evidence="2" id="KW-1185">Reference proteome</keyword>